<evidence type="ECO:0000313" key="4">
    <source>
        <dbReference type="EMBL" id="AFM12993.1"/>
    </source>
</evidence>
<dbReference type="InterPro" id="IPR004441">
    <property type="entry name" value="rRNA_MeTrfase_TrmH"/>
</dbReference>
<dbReference type="InterPro" id="IPR029064">
    <property type="entry name" value="Ribosomal_eL30-like_sf"/>
</dbReference>
<keyword evidence="2" id="KW-0808">Transferase</keyword>
<dbReference type="Proteomes" id="UP000006048">
    <property type="component" value="Chromosome"/>
</dbReference>
<evidence type="ECO:0000256" key="2">
    <source>
        <dbReference type="ARBA" id="ARBA00022679"/>
    </source>
</evidence>
<accession>I4B6T6</accession>
<reference evidence="4 5" key="1">
    <citation type="submission" date="2012-06" db="EMBL/GenBank/DDBJ databases">
        <title>The complete chromosome of genome of Turneriella parva DSM 21527.</title>
        <authorList>
            <consortium name="US DOE Joint Genome Institute (JGI-PGF)"/>
            <person name="Lucas S."/>
            <person name="Han J."/>
            <person name="Lapidus A."/>
            <person name="Bruce D."/>
            <person name="Goodwin L."/>
            <person name="Pitluck S."/>
            <person name="Peters L."/>
            <person name="Kyrpides N."/>
            <person name="Mavromatis K."/>
            <person name="Ivanova N."/>
            <person name="Mikhailova N."/>
            <person name="Chertkov O."/>
            <person name="Detter J.C."/>
            <person name="Tapia R."/>
            <person name="Han C."/>
            <person name="Land M."/>
            <person name="Hauser L."/>
            <person name="Markowitz V."/>
            <person name="Cheng J.-F."/>
            <person name="Hugenholtz P."/>
            <person name="Woyke T."/>
            <person name="Wu D."/>
            <person name="Gronow S."/>
            <person name="Wellnitz S."/>
            <person name="Brambilla E."/>
            <person name="Klenk H.-P."/>
            <person name="Eisen J.A."/>
        </authorList>
    </citation>
    <scope>NUCLEOTIDE SEQUENCE [LARGE SCALE GENOMIC DNA]</scope>
    <source>
        <strain evidence="5">ATCC BAA-1111 / DSM 21527 / NCTC 11395 / H</strain>
    </source>
</reference>
<proteinExistence type="predicted"/>
<dbReference type="AlphaFoldDB" id="I4B6T6"/>
<dbReference type="KEGG" id="tpx:Turpa_2350"/>
<evidence type="ECO:0000256" key="1">
    <source>
        <dbReference type="ARBA" id="ARBA00022603"/>
    </source>
</evidence>
<dbReference type="SUPFAM" id="SSF75217">
    <property type="entry name" value="alpha/beta knot"/>
    <property type="match status" value="1"/>
</dbReference>
<dbReference type="SUPFAM" id="SSF55315">
    <property type="entry name" value="L30e-like"/>
    <property type="match status" value="1"/>
</dbReference>
<dbReference type="PANTHER" id="PTHR46429">
    <property type="entry name" value="23S RRNA (GUANOSINE-2'-O-)-METHYLTRANSFERASE RLMB"/>
    <property type="match status" value="1"/>
</dbReference>
<dbReference type="GO" id="GO:0006396">
    <property type="term" value="P:RNA processing"/>
    <property type="evidence" value="ECO:0007669"/>
    <property type="project" value="InterPro"/>
</dbReference>
<dbReference type="EMBL" id="CP002959">
    <property type="protein sequence ID" value="AFM12993.1"/>
    <property type="molecule type" value="Genomic_DNA"/>
</dbReference>
<dbReference type="Pfam" id="PF08032">
    <property type="entry name" value="SpoU_sub_bind"/>
    <property type="match status" value="1"/>
</dbReference>
<dbReference type="STRING" id="869212.Turpa_2350"/>
<dbReference type="InterPro" id="IPR013123">
    <property type="entry name" value="SpoU_subst-bd"/>
</dbReference>
<dbReference type="GO" id="GO:0003723">
    <property type="term" value="F:RNA binding"/>
    <property type="evidence" value="ECO:0007669"/>
    <property type="project" value="InterPro"/>
</dbReference>
<dbReference type="CDD" id="cd18095">
    <property type="entry name" value="SpoU-like_rRNA-MTase"/>
    <property type="match status" value="1"/>
</dbReference>
<keyword evidence="5" id="KW-1185">Reference proteome</keyword>
<dbReference type="GO" id="GO:0005829">
    <property type="term" value="C:cytosol"/>
    <property type="evidence" value="ECO:0007669"/>
    <property type="project" value="TreeGrafter"/>
</dbReference>
<evidence type="ECO:0000259" key="3">
    <source>
        <dbReference type="SMART" id="SM00967"/>
    </source>
</evidence>
<dbReference type="Gene3D" id="3.30.1330.30">
    <property type="match status" value="1"/>
</dbReference>
<evidence type="ECO:0000313" key="5">
    <source>
        <dbReference type="Proteomes" id="UP000006048"/>
    </source>
</evidence>
<dbReference type="HOGENOM" id="CLU_021322_2_0_12"/>
<dbReference type="InterPro" id="IPR001537">
    <property type="entry name" value="SpoU_MeTrfase"/>
</dbReference>
<dbReference type="PANTHER" id="PTHR46429:SF2">
    <property type="entry name" value="TRNA_RRNA METHYLTRANSFERASE"/>
    <property type="match status" value="1"/>
</dbReference>
<dbReference type="SMART" id="SM00967">
    <property type="entry name" value="SpoU_sub_bind"/>
    <property type="match status" value="1"/>
</dbReference>
<gene>
    <name evidence="4" type="ordered locus">Turpa_2350</name>
</gene>
<dbReference type="InterPro" id="IPR029026">
    <property type="entry name" value="tRNA_m1G_MTases_N"/>
</dbReference>
<dbReference type="GO" id="GO:0032259">
    <property type="term" value="P:methylation"/>
    <property type="evidence" value="ECO:0007669"/>
    <property type="project" value="UniProtKB-KW"/>
</dbReference>
<name>I4B6T6_TURPD</name>
<protein>
    <submittedName>
        <fullName evidence="4">tRNA/rRNA methyltransferase (SpoU)</fullName>
    </submittedName>
</protein>
<dbReference type="Gene3D" id="3.40.1280.10">
    <property type="match status" value="1"/>
</dbReference>
<dbReference type="Pfam" id="PF00588">
    <property type="entry name" value="SpoU_methylase"/>
    <property type="match status" value="1"/>
</dbReference>
<organism evidence="4 5">
    <name type="scientific">Turneriella parva (strain ATCC BAA-1111 / DSM 21527 / NCTC 11395 / H)</name>
    <name type="common">Leptospira parva</name>
    <dbReference type="NCBI Taxonomy" id="869212"/>
    <lineage>
        <taxon>Bacteria</taxon>
        <taxon>Pseudomonadati</taxon>
        <taxon>Spirochaetota</taxon>
        <taxon>Spirochaetia</taxon>
        <taxon>Leptospirales</taxon>
        <taxon>Leptospiraceae</taxon>
        <taxon>Turneriella</taxon>
    </lineage>
</organism>
<keyword evidence="1 4" id="KW-0489">Methyltransferase</keyword>
<dbReference type="GO" id="GO:0008173">
    <property type="term" value="F:RNA methyltransferase activity"/>
    <property type="evidence" value="ECO:0007669"/>
    <property type="project" value="InterPro"/>
</dbReference>
<feature type="domain" description="RNA 2-O ribose methyltransferase substrate binding" evidence="3">
    <location>
        <begin position="7"/>
        <end position="82"/>
    </location>
</feature>
<dbReference type="InterPro" id="IPR029028">
    <property type="entry name" value="Alpha/beta_knot_MTases"/>
</dbReference>
<sequence length="251" mass="27476">MQNNLLTICGLSTVRALAAAAPERIERLFFDETNAPRFAEVCRYLSQKRKIYRLVTPAELKKITDTSHHQGVAAVIHAPEPLRLEGLELSHSTLCLHDVKNPHNVGAILRTTAFFGVRDVIFSRKSYDAAMTASAWRVAEGGVSLTHCYVYEDAHDLFSRAKMLGWWCAAAVRPEKGRLPSLESICVRAGRAHVVACLGNEEEGLPGAFVAGCGYKFTILGSGSVESLNVSVTAALCLEKMSRNYSGLRPE</sequence>